<dbReference type="Proteomes" id="UP001195769">
    <property type="component" value="Unassembled WGS sequence"/>
</dbReference>
<feature type="compositionally biased region" description="Polar residues" evidence="1">
    <location>
        <begin position="61"/>
        <end position="72"/>
    </location>
</feature>
<gene>
    <name evidence="2" type="ORF">F5891DRAFT_1182489</name>
</gene>
<sequence length="232" mass="26770">MGRPRLYHSPEEKAKAARMYRHNYYQRNREQFRLKNKERYCRRKCRPADMSESHHDRIHQHSTPESEPSIKNNADMGLPKGLQRERQYESPTSRIKSRLMTFLGGPDVVIHDYLDIISLTLLGRTDNTLDIEEIRSSISRLQRLEKDARADEAGILQYYGVGPKLVQSQGIGKEVHHLLSALEEVFIYSLSGVAELAVMYDQGDLLFLAVFVTILALENNTTFIYETIGVFI</sequence>
<accession>A0AAD4EJQ1</accession>
<proteinExistence type="predicted"/>
<protein>
    <submittedName>
        <fullName evidence="2">Uncharacterized protein</fullName>
    </submittedName>
</protein>
<dbReference type="AlphaFoldDB" id="A0AAD4EJQ1"/>
<evidence type="ECO:0000256" key="1">
    <source>
        <dbReference type="SAM" id="MobiDB-lite"/>
    </source>
</evidence>
<comment type="caution">
    <text evidence="2">The sequence shown here is derived from an EMBL/GenBank/DDBJ whole genome shotgun (WGS) entry which is preliminary data.</text>
</comment>
<evidence type="ECO:0000313" key="2">
    <source>
        <dbReference type="EMBL" id="KAG1906244.1"/>
    </source>
</evidence>
<organism evidence="2 3">
    <name type="scientific">Suillus fuscotomentosus</name>
    <dbReference type="NCBI Taxonomy" id="1912939"/>
    <lineage>
        <taxon>Eukaryota</taxon>
        <taxon>Fungi</taxon>
        <taxon>Dikarya</taxon>
        <taxon>Basidiomycota</taxon>
        <taxon>Agaricomycotina</taxon>
        <taxon>Agaricomycetes</taxon>
        <taxon>Agaricomycetidae</taxon>
        <taxon>Boletales</taxon>
        <taxon>Suillineae</taxon>
        <taxon>Suillaceae</taxon>
        <taxon>Suillus</taxon>
    </lineage>
</organism>
<name>A0AAD4EJQ1_9AGAM</name>
<dbReference type="RefSeq" id="XP_041231819.1">
    <property type="nucleotide sequence ID" value="XM_041366172.1"/>
</dbReference>
<reference evidence="2" key="1">
    <citation type="journal article" date="2020" name="New Phytol.">
        <title>Comparative genomics reveals dynamic genome evolution in host specialist ectomycorrhizal fungi.</title>
        <authorList>
            <person name="Lofgren L.A."/>
            <person name="Nguyen N.H."/>
            <person name="Vilgalys R."/>
            <person name="Ruytinx J."/>
            <person name="Liao H.L."/>
            <person name="Branco S."/>
            <person name="Kuo A."/>
            <person name="LaButti K."/>
            <person name="Lipzen A."/>
            <person name="Andreopoulos W."/>
            <person name="Pangilinan J."/>
            <person name="Riley R."/>
            <person name="Hundley H."/>
            <person name="Na H."/>
            <person name="Barry K."/>
            <person name="Grigoriev I.V."/>
            <person name="Stajich J.E."/>
            <person name="Kennedy P.G."/>
        </authorList>
    </citation>
    <scope>NUCLEOTIDE SEQUENCE</scope>
    <source>
        <strain evidence="2">FC203</strain>
    </source>
</reference>
<evidence type="ECO:0000313" key="3">
    <source>
        <dbReference type="Proteomes" id="UP001195769"/>
    </source>
</evidence>
<dbReference type="GeneID" id="64660470"/>
<keyword evidence="3" id="KW-1185">Reference proteome</keyword>
<dbReference type="EMBL" id="JABBWK010000005">
    <property type="protein sequence ID" value="KAG1906244.1"/>
    <property type="molecule type" value="Genomic_DNA"/>
</dbReference>
<feature type="region of interest" description="Disordered" evidence="1">
    <location>
        <begin position="47"/>
        <end position="77"/>
    </location>
</feature>